<dbReference type="GO" id="GO:0005886">
    <property type="term" value="C:plasma membrane"/>
    <property type="evidence" value="ECO:0007669"/>
    <property type="project" value="UniProtKB-SubCell"/>
</dbReference>
<dbReference type="EMBL" id="JACZHT010000012">
    <property type="protein sequence ID" value="MBE1237997.1"/>
    <property type="molecule type" value="Genomic_DNA"/>
</dbReference>
<feature type="transmembrane region" description="Helical" evidence="9">
    <location>
        <begin position="254"/>
        <end position="274"/>
    </location>
</feature>
<dbReference type="Gene3D" id="3.40.50.300">
    <property type="entry name" value="P-loop containing nucleotide triphosphate hydrolases"/>
    <property type="match status" value="1"/>
</dbReference>
<dbReference type="FunFam" id="3.40.50.300:FF:000221">
    <property type="entry name" value="Multidrug ABC transporter ATP-binding protein"/>
    <property type="match status" value="1"/>
</dbReference>
<accession>A0A8J7CQ97</accession>
<name>A0A8J7CQ97_9PROT</name>
<feature type="domain" description="ABC transmembrane type-1" evidence="11">
    <location>
        <begin position="27"/>
        <end position="310"/>
    </location>
</feature>
<proteinExistence type="predicted"/>
<dbReference type="SUPFAM" id="SSF52540">
    <property type="entry name" value="P-loop containing nucleoside triphosphate hydrolases"/>
    <property type="match status" value="1"/>
</dbReference>
<dbReference type="Proteomes" id="UP000631034">
    <property type="component" value="Unassembled WGS sequence"/>
</dbReference>
<dbReference type="PROSITE" id="PS00211">
    <property type="entry name" value="ABC_TRANSPORTER_1"/>
    <property type="match status" value="1"/>
</dbReference>
<dbReference type="RefSeq" id="WP_192535012.1">
    <property type="nucleotide sequence ID" value="NZ_JACZHT010000012.1"/>
</dbReference>
<dbReference type="SMART" id="SM00382">
    <property type="entry name" value="AAA"/>
    <property type="match status" value="1"/>
</dbReference>
<sequence>MNPVDPSARRSPLSVYQSALAPDLWMVAGALLLACVAALLELAPFWVIWLLGTTALALGWENTPVLSLCLLLPGLVGLRFACQGAVTILGHVAAFRGECRLRHQMVDHIACLAPVRLEGKTGDFKRTIMEDVGRLNGFLAHTLPDLAGGLFLPLASAGLLFAMDWRMALVSLGLLPLMVWAQVRLGAGAAEAFRAWTEADARAARTLLSYVRGVVTLRAFNRQAGSLDSVRQGIHAVRDLAVSITRRSALPYSVFGMTLSYPLAVILPAGLYFYREGSLTLETLLFFLALGAGVMAPLSRVVFALHSLRNIQASGERIRAFLALPPMPHAAPAGACVRPDAPAAVPTGTPTAVPTGEVRFEAVGYTVPTADGTGAGLLSDVTLCLPENSLTLVTGPSGAGKTTLARLLARLDDVSQGAITIGGLDIRSLTPQELAARVSIVFQDPVLFHASVRDNLRLARPNATDDEIREALEAAGAGPMIRAMPEGLETRVGDRGTRLSGGEKQRIALARAFLKNAPVLILDEATAHVDPIAEREIQEAMDRLALGRTVLAIAHRLKAMDRADQVVVLSDGRIEAVGPHATLLEDSPTYRRLWSLQQEASAWSLGTPSPLVTGTRRKEASA</sequence>
<dbReference type="Gene3D" id="1.20.1560.10">
    <property type="entry name" value="ABC transporter type 1, transmembrane domain"/>
    <property type="match status" value="1"/>
</dbReference>
<evidence type="ECO:0000256" key="3">
    <source>
        <dbReference type="ARBA" id="ARBA00022475"/>
    </source>
</evidence>
<keyword evidence="5" id="KW-0547">Nucleotide-binding</keyword>
<protein>
    <submittedName>
        <fullName evidence="12">ABC transporter ATP-binding protein</fullName>
    </submittedName>
</protein>
<evidence type="ECO:0000256" key="4">
    <source>
        <dbReference type="ARBA" id="ARBA00022692"/>
    </source>
</evidence>
<feature type="transmembrane region" description="Helical" evidence="9">
    <location>
        <begin position="168"/>
        <end position="187"/>
    </location>
</feature>
<dbReference type="InterPro" id="IPR027417">
    <property type="entry name" value="P-loop_NTPase"/>
</dbReference>
<keyword evidence="7 9" id="KW-1133">Transmembrane helix</keyword>
<feature type="transmembrane region" description="Helical" evidence="9">
    <location>
        <begin position="143"/>
        <end position="162"/>
    </location>
</feature>
<evidence type="ECO:0000256" key="2">
    <source>
        <dbReference type="ARBA" id="ARBA00022448"/>
    </source>
</evidence>
<keyword evidence="8 9" id="KW-0472">Membrane</keyword>
<feature type="transmembrane region" description="Helical" evidence="9">
    <location>
        <begin position="24"/>
        <end position="51"/>
    </location>
</feature>
<evidence type="ECO:0000256" key="7">
    <source>
        <dbReference type="ARBA" id="ARBA00022989"/>
    </source>
</evidence>
<evidence type="ECO:0000256" key="6">
    <source>
        <dbReference type="ARBA" id="ARBA00022840"/>
    </source>
</evidence>
<evidence type="ECO:0000256" key="1">
    <source>
        <dbReference type="ARBA" id="ARBA00004651"/>
    </source>
</evidence>
<dbReference type="Pfam" id="PF00005">
    <property type="entry name" value="ABC_tran"/>
    <property type="match status" value="1"/>
</dbReference>
<evidence type="ECO:0000256" key="5">
    <source>
        <dbReference type="ARBA" id="ARBA00022741"/>
    </source>
</evidence>
<evidence type="ECO:0000313" key="12">
    <source>
        <dbReference type="EMBL" id="MBE1237997.1"/>
    </source>
</evidence>
<keyword evidence="6 12" id="KW-0067">ATP-binding</keyword>
<feature type="transmembrane region" description="Helical" evidence="9">
    <location>
        <begin position="286"/>
        <end position="308"/>
    </location>
</feature>
<dbReference type="InterPro" id="IPR036640">
    <property type="entry name" value="ABC1_TM_sf"/>
</dbReference>
<keyword evidence="13" id="KW-1185">Reference proteome</keyword>
<comment type="caution">
    <text evidence="12">The sequence shown here is derived from an EMBL/GenBank/DDBJ whole genome shotgun (WGS) entry which is preliminary data.</text>
</comment>
<dbReference type="InterPro" id="IPR039421">
    <property type="entry name" value="Type_1_exporter"/>
</dbReference>
<dbReference type="InterPro" id="IPR017871">
    <property type="entry name" value="ABC_transporter-like_CS"/>
</dbReference>
<dbReference type="AlphaFoldDB" id="A0A8J7CQ97"/>
<keyword evidence="3" id="KW-1003">Cell membrane</keyword>
<dbReference type="InterPro" id="IPR003439">
    <property type="entry name" value="ABC_transporter-like_ATP-bd"/>
</dbReference>
<evidence type="ECO:0000313" key="13">
    <source>
        <dbReference type="Proteomes" id="UP000631034"/>
    </source>
</evidence>
<organism evidence="12 13">
    <name type="scientific">Phaeovibrio sulfidiphilus</name>
    <dbReference type="NCBI Taxonomy" id="1220600"/>
    <lineage>
        <taxon>Bacteria</taxon>
        <taxon>Pseudomonadati</taxon>
        <taxon>Pseudomonadota</taxon>
        <taxon>Alphaproteobacteria</taxon>
        <taxon>Rhodospirillales</taxon>
        <taxon>Rhodospirillaceae</taxon>
        <taxon>Phaeovibrio</taxon>
    </lineage>
</organism>
<evidence type="ECO:0000259" key="10">
    <source>
        <dbReference type="PROSITE" id="PS50893"/>
    </source>
</evidence>
<dbReference type="GO" id="GO:0016887">
    <property type="term" value="F:ATP hydrolysis activity"/>
    <property type="evidence" value="ECO:0007669"/>
    <property type="project" value="InterPro"/>
</dbReference>
<dbReference type="Pfam" id="PF00664">
    <property type="entry name" value="ABC_membrane"/>
    <property type="match status" value="1"/>
</dbReference>
<dbReference type="InterPro" id="IPR003593">
    <property type="entry name" value="AAA+_ATPase"/>
</dbReference>
<dbReference type="GO" id="GO:0015421">
    <property type="term" value="F:ABC-type oligopeptide transporter activity"/>
    <property type="evidence" value="ECO:0007669"/>
    <property type="project" value="TreeGrafter"/>
</dbReference>
<comment type="subcellular location">
    <subcellularLocation>
        <location evidence="1">Cell membrane</location>
        <topology evidence="1">Multi-pass membrane protein</topology>
    </subcellularLocation>
</comment>
<keyword evidence="4 9" id="KW-0812">Transmembrane</keyword>
<dbReference type="GO" id="GO:0005524">
    <property type="term" value="F:ATP binding"/>
    <property type="evidence" value="ECO:0007669"/>
    <property type="project" value="UniProtKB-KW"/>
</dbReference>
<feature type="domain" description="ABC transporter" evidence="10">
    <location>
        <begin position="358"/>
        <end position="596"/>
    </location>
</feature>
<feature type="transmembrane region" description="Helical" evidence="9">
    <location>
        <begin position="71"/>
        <end position="95"/>
    </location>
</feature>
<evidence type="ECO:0000256" key="9">
    <source>
        <dbReference type="SAM" id="Phobius"/>
    </source>
</evidence>
<dbReference type="PANTHER" id="PTHR43394:SF1">
    <property type="entry name" value="ATP-BINDING CASSETTE SUB-FAMILY B MEMBER 10, MITOCHONDRIAL"/>
    <property type="match status" value="1"/>
</dbReference>
<dbReference type="PROSITE" id="PS50929">
    <property type="entry name" value="ABC_TM1F"/>
    <property type="match status" value="1"/>
</dbReference>
<keyword evidence="2" id="KW-0813">Transport</keyword>
<gene>
    <name evidence="12" type="ORF">IHV25_10130</name>
</gene>
<dbReference type="SUPFAM" id="SSF90123">
    <property type="entry name" value="ABC transporter transmembrane region"/>
    <property type="match status" value="1"/>
</dbReference>
<evidence type="ECO:0000256" key="8">
    <source>
        <dbReference type="ARBA" id="ARBA00023136"/>
    </source>
</evidence>
<evidence type="ECO:0000259" key="11">
    <source>
        <dbReference type="PROSITE" id="PS50929"/>
    </source>
</evidence>
<dbReference type="PROSITE" id="PS50893">
    <property type="entry name" value="ABC_TRANSPORTER_2"/>
    <property type="match status" value="1"/>
</dbReference>
<dbReference type="InterPro" id="IPR011527">
    <property type="entry name" value="ABC1_TM_dom"/>
</dbReference>
<dbReference type="PANTHER" id="PTHR43394">
    <property type="entry name" value="ATP-DEPENDENT PERMEASE MDL1, MITOCHONDRIAL"/>
    <property type="match status" value="1"/>
</dbReference>
<reference evidence="12" key="1">
    <citation type="submission" date="2020-10" db="EMBL/GenBank/DDBJ databases">
        <title>Genome sequence of the unusual species of purple photosynthetic bacteria, Phaeovibrio sulfidiphilus DSM 23193, type strain.</title>
        <authorList>
            <person name="Kyndt J.A."/>
            <person name="Meyer T.E."/>
        </authorList>
    </citation>
    <scope>NUCLEOTIDE SEQUENCE</scope>
    <source>
        <strain evidence="12">DSM 23193</strain>
    </source>
</reference>